<gene>
    <name evidence="1" type="ORF">F8154_02480</name>
</gene>
<dbReference type="GO" id="GO:0003824">
    <property type="term" value="F:catalytic activity"/>
    <property type="evidence" value="ECO:0007669"/>
    <property type="project" value="InterPro"/>
</dbReference>
<dbReference type="InterPro" id="IPR016193">
    <property type="entry name" value="Cytidine_deaminase-like"/>
</dbReference>
<keyword evidence="2" id="KW-1185">Reference proteome</keyword>
<evidence type="ECO:0000313" key="2">
    <source>
        <dbReference type="Proteomes" id="UP000432715"/>
    </source>
</evidence>
<dbReference type="Proteomes" id="UP000432715">
    <property type="component" value="Unassembled WGS sequence"/>
</dbReference>
<protein>
    <submittedName>
        <fullName evidence="1">DUF1893 domain-containing protein</fullName>
    </submittedName>
</protein>
<dbReference type="AlphaFoldDB" id="A0A6I0F6V0"/>
<proteinExistence type="predicted"/>
<accession>A0A6I0F6V0</accession>
<dbReference type="Pfam" id="PF08973">
    <property type="entry name" value="TM1506"/>
    <property type="match status" value="1"/>
</dbReference>
<evidence type="ECO:0000313" key="1">
    <source>
        <dbReference type="EMBL" id="KAB3537695.1"/>
    </source>
</evidence>
<sequence length="137" mass="15716">MLELELAKRELMKGNFSCVLVKDGEVCYTSVEKGIKPLMLPLIHDKSIFQNMVLADKVIGKAAALLIVFSSIQMVFAETISSEAKKIFEENNIMYEYEEEVPYIYNRVKSDMCPIEKLVKNTNNPQEAFQLIKEFLL</sequence>
<reference evidence="1 2" key="1">
    <citation type="submission" date="2019-10" db="EMBL/GenBank/DDBJ databases">
        <title>Alkaliphilus serpentinus sp. nov. and Alkaliphilus pronyensis sp. nov., two novel anaerobic alkaliphilic species isolated from the serpentinized-hosted hydrothermal field of the Prony Bay (New Caledonia).</title>
        <authorList>
            <person name="Postec A."/>
        </authorList>
    </citation>
    <scope>NUCLEOTIDE SEQUENCE [LARGE SCALE GENOMIC DNA]</scope>
    <source>
        <strain evidence="1 2">LacV</strain>
    </source>
</reference>
<comment type="caution">
    <text evidence="1">The sequence shown here is derived from an EMBL/GenBank/DDBJ whole genome shotgun (WGS) entry which is preliminary data.</text>
</comment>
<dbReference type="InterPro" id="IPR015067">
    <property type="entry name" value="DUF1893_TM1506-like"/>
</dbReference>
<dbReference type="InterPro" id="IPR037081">
    <property type="entry name" value="Hyp_TM1506"/>
</dbReference>
<organism evidence="1 2">
    <name type="scientific">Alkaliphilus pronyensis</name>
    <dbReference type="NCBI Taxonomy" id="1482732"/>
    <lineage>
        <taxon>Bacteria</taxon>
        <taxon>Bacillati</taxon>
        <taxon>Bacillota</taxon>
        <taxon>Clostridia</taxon>
        <taxon>Peptostreptococcales</taxon>
        <taxon>Natronincolaceae</taxon>
        <taxon>Alkaliphilus</taxon>
    </lineage>
</organism>
<dbReference type="Gene3D" id="3.40.140.30">
    <property type="entry name" value="Hypothetical protein TM1506"/>
    <property type="match status" value="1"/>
</dbReference>
<dbReference type="EMBL" id="WBZC01000009">
    <property type="protein sequence ID" value="KAB3537695.1"/>
    <property type="molecule type" value="Genomic_DNA"/>
</dbReference>
<dbReference type="OrthoDB" id="9815422at2"/>
<dbReference type="RefSeq" id="WP_151860010.1">
    <property type="nucleotide sequence ID" value="NZ_WBZC01000009.1"/>
</dbReference>
<name>A0A6I0F6V0_9FIRM</name>
<dbReference type="SUPFAM" id="SSF53927">
    <property type="entry name" value="Cytidine deaminase-like"/>
    <property type="match status" value="1"/>
</dbReference>